<dbReference type="AlphaFoldDB" id="A0A1H3W063"/>
<sequence>MLRAVAPAVLVAPLRARRLIAPGRVVALLIVATVLAAAVAIAVLLAAGLMLPVARVLAVVDVPLGVMPTRLLAIVAAAMARLLALGAVVLVAVVEIESLPVLLLDPALVGRRRRGAEQADVVLGMLEEVLRHHPVARSLRVAGQDLIFLDDLLGRSAHLAFRTGAFIDAILDVALGLAAVVLVTIVAVLLRRSHLHRLSPFAPR</sequence>
<reference evidence="2 3" key="1">
    <citation type="submission" date="2016-10" db="EMBL/GenBank/DDBJ databases">
        <authorList>
            <person name="de Groot N.N."/>
        </authorList>
    </citation>
    <scope>NUCLEOTIDE SEQUENCE [LARGE SCALE GENOMIC DNA]</scope>
    <source>
        <strain evidence="2 3">DSM 15345</strain>
    </source>
</reference>
<dbReference type="Proteomes" id="UP000198703">
    <property type="component" value="Unassembled WGS sequence"/>
</dbReference>
<organism evidence="2 3">
    <name type="scientific">Rubrimonas cliftonensis</name>
    <dbReference type="NCBI Taxonomy" id="89524"/>
    <lineage>
        <taxon>Bacteria</taxon>
        <taxon>Pseudomonadati</taxon>
        <taxon>Pseudomonadota</taxon>
        <taxon>Alphaproteobacteria</taxon>
        <taxon>Rhodobacterales</taxon>
        <taxon>Paracoccaceae</taxon>
        <taxon>Rubrimonas</taxon>
    </lineage>
</organism>
<feature type="transmembrane region" description="Helical" evidence="1">
    <location>
        <begin position="169"/>
        <end position="190"/>
    </location>
</feature>
<gene>
    <name evidence="2" type="ORF">SAMN05444370_101438</name>
</gene>
<name>A0A1H3W063_9RHOB</name>
<keyword evidence="3" id="KW-1185">Reference proteome</keyword>
<feature type="transmembrane region" description="Helical" evidence="1">
    <location>
        <begin position="71"/>
        <end position="94"/>
    </location>
</feature>
<keyword evidence="1" id="KW-1133">Transmembrane helix</keyword>
<evidence type="ECO:0000256" key="1">
    <source>
        <dbReference type="SAM" id="Phobius"/>
    </source>
</evidence>
<keyword evidence="1" id="KW-0812">Transmembrane</keyword>
<feature type="transmembrane region" description="Helical" evidence="1">
    <location>
        <begin position="26"/>
        <end position="51"/>
    </location>
</feature>
<evidence type="ECO:0000313" key="3">
    <source>
        <dbReference type="Proteomes" id="UP000198703"/>
    </source>
</evidence>
<accession>A0A1H3W063</accession>
<dbReference type="EMBL" id="FNQM01000001">
    <property type="protein sequence ID" value="SDZ80447.1"/>
    <property type="molecule type" value="Genomic_DNA"/>
</dbReference>
<protein>
    <submittedName>
        <fullName evidence="2">Uncharacterized protein</fullName>
    </submittedName>
</protein>
<proteinExistence type="predicted"/>
<keyword evidence="1" id="KW-0472">Membrane</keyword>
<evidence type="ECO:0000313" key="2">
    <source>
        <dbReference type="EMBL" id="SDZ80447.1"/>
    </source>
</evidence>